<comment type="function">
    <text evidence="4">Involved in the system for phosphate transport across the cytoplasmic membrane.</text>
</comment>
<reference evidence="6" key="1">
    <citation type="submission" date="2013-09" db="EMBL/GenBank/DDBJ databases">
        <title>Complete nucleotide sequence of Streptomyces linear plasmid pFRL3.</title>
        <authorList>
            <person name="Chen Z."/>
            <person name="Fang P."/>
            <person name="Qin Z."/>
        </authorList>
    </citation>
    <scope>NUCLEOTIDE SEQUENCE</scope>
    <source>
        <plasmid evidence="6">pFRL3</plasmid>
    </source>
</reference>
<evidence type="ECO:0000256" key="4">
    <source>
        <dbReference type="RuleBase" id="RU367119"/>
    </source>
</evidence>
<dbReference type="InterPro" id="IPR011862">
    <property type="entry name" value="Phos-bd"/>
</dbReference>
<evidence type="ECO:0000313" key="6">
    <source>
        <dbReference type="EMBL" id="AHE39027.1"/>
    </source>
</evidence>
<keyword evidence="6" id="KW-0614">Plasmid</keyword>
<dbReference type="PANTHER" id="PTHR30570:SF1">
    <property type="entry name" value="PHOSPHATE-BINDING PROTEIN PSTS"/>
    <property type="match status" value="1"/>
</dbReference>
<proteinExistence type="inferred from homology"/>
<gene>
    <name evidence="6" type="ORF">pFRL3_250</name>
</gene>
<dbReference type="CDD" id="cd13654">
    <property type="entry name" value="PBP2_phosphate_like_2"/>
    <property type="match status" value="1"/>
</dbReference>
<sequence length="325" mass="34390">MNISTSLRRAMVPLALTGAVALTASACGGADAGSTGGGGDKLAGNVKVDGSSTVAPLSTAAAQLFQAQNAGVKVTVGTSGTGGGFEKFCAGETDISNASRPIKDEEKASCEKKGIKYEEFMVANDGLSVVVSKDNDFVDCLTVAQLKKIWEPGSKVTNWNQVDPKFPDQKLELFGAGTDSGTFDYFTDAINGEEGASRTDYNPSEDDNVTVRGVSGSKGGLGYFGLSYFEENKDKLKALKIDGGDGCVAPSVKTVQDGTYKPLSRPLFIYPKASSLEKKEVEAFVEFYVENNKEIAEKSLFVPLNATQEAELKKDLEKLKAAHQS</sequence>
<dbReference type="InterPro" id="IPR024370">
    <property type="entry name" value="PBP_domain"/>
</dbReference>
<evidence type="ECO:0000259" key="5">
    <source>
        <dbReference type="Pfam" id="PF12849"/>
    </source>
</evidence>
<keyword evidence="3 4" id="KW-0732">Signal</keyword>
<dbReference type="EMBL" id="KF602048">
    <property type="protein sequence ID" value="AHE39027.1"/>
    <property type="molecule type" value="Genomic_DNA"/>
</dbReference>
<dbReference type="Gene3D" id="3.40.190.10">
    <property type="entry name" value="Periplasmic binding protein-like II"/>
    <property type="match status" value="2"/>
</dbReference>
<dbReference type="GO" id="GO:0042301">
    <property type="term" value="F:phosphate ion binding"/>
    <property type="evidence" value="ECO:0007669"/>
    <property type="project" value="UniProtKB-UniRule"/>
</dbReference>
<organism evidence="6">
    <name type="scientific">Streptomyces sp. FR1</name>
    <dbReference type="NCBI Taxonomy" id="349971"/>
    <lineage>
        <taxon>Bacteria</taxon>
        <taxon>Bacillati</taxon>
        <taxon>Actinomycetota</taxon>
        <taxon>Actinomycetes</taxon>
        <taxon>Kitasatosporales</taxon>
        <taxon>Streptomycetaceae</taxon>
        <taxon>Streptomyces</taxon>
    </lineage>
</organism>
<name>V9Z3A2_9ACTN</name>
<evidence type="ECO:0000256" key="1">
    <source>
        <dbReference type="ARBA" id="ARBA00008725"/>
    </source>
</evidence>
<keyword evidence="2 4" id="KW-0813">Transport</keyword>
<dbReference type="PANTHER" id="PTHR30570">
    <property type="entry name" value="PERIPLASMIC PHOSPHATE BINDING COMPONENT OF PHOSPHATE ABC TRANSPORTER"/>
    <property type="match status" value="1"/>
</dbReference>
<feature type="domain" description="PBP" evidence="5">
    <location>
        <begin position="39"/>
        <end position="290"/>
    </location>
</feature>
<feature type="chain" id="PRO_5027146543" description="Phosphate-binding protein" evidence="4">
    <location>
        <begin position="27"/>
        <end position="325"/>
    </location>
</feature>
<dbReference type="InterPro" id="IPR050811">
    <property type="entry name" value="Phosphate_ABC_transporter"/>
</dbReference>
<comment type="similarity">
    <text evidence="1 4">Belongs to the PstS family.</text>
</comment>
<evidence type="ECO:0000256" key="3">
    <source>
        <dbReference type="ARBA" id="ARBA00022729"/>
    </source>
</evidence>
<dbReference type="SUPFAM" id="SSF53850">
    <property type="entry name" value="Periplasmic binding protein-like II"/>
    <property type="match status" value="1"/>
</dbReference>
<dbReference type="FunFam" id="3.40.190.10:FF:000055">
    <property type="entry name" value="Phosphate ABC transporter, phosphate-binding protein"/>
    <property type="match status" value="1"/>
</dbReference>
<dbReference type="Pfam" id="PF12849">
    <property type="entry name" value="PBP_like_2"/>
    <property type="match status" value="1"/>
</dbReference>
<dbReference type="GO" id="GO:0006817">
    <property type="term" value="P:phosphate ion transport"/>
    <property type="evidence" value="ECO:0007669"/>
    <property type="project" value="UniProtKB-UniRule"/>
</dbReference>
<protein>
    <recommendedName>
        <fullName evidence="4">Phosphate-binding protein</fullName>
    </recommendedName>
</protein>
<keyword evidence="4" id="KW-0592">Phosphate transport</keyword>
<accession>V9Z3A2</accession>
<evidence type="ECO:0000256" key="2">
    <source>
        <dbReference type="ARBA" id="ARBA00022448"/>
    </source>
</evidence>
<dbReference type="AlphaFoldDB" id="V9Z3A2"/>
<geneLocation type="plasmid" evidence="6">
    <name>pFRL3</name>
</geneLocation>
<dbReference type="NCBIfam" id="TIGR02136">
    <property type="entry name" value="ptsS_2"/>
    <property type="match status" value="1"/>
</dbReference>
<feature type="signal peptide" evidence="4">
    <location>
        <begin position="1"/>
        <end position="26"/>
    </location>
</feature>